<reference evidence="13 14" key="1">
    <citation type="journal article" date="2017" name="Genome Announc.">
        <title>Complete Genome Sequences of Two Acetylene-Fermenting Pelobacter acetylenicus Strains.</title>
        <authorList>
            <person name="Sutton J.M."/>
            <person name="Baesman S.M."/>
            <person name="Fierst J.L."/>
            <person name="Poret-Peterson A.T."/>
            <person name="Oremland R.S."/>
            <person name="Dunlap D.S."/>
            <person name="Akob D.M."/>
        </authorList>
    </citation>
    <scope>NUCLEOTIDE SEQUENCE [LARGE SCALE GENOMIC DNA]</scope>
    <source>
        <strain evidence="13 14">DSM 3247</strain>
    </source>
</reference>
<keyword evidence="9 11" id="KW-0520">NAD</keyword>
<dbReference type="EMBL" id="CP015518">
    <property type="protein sequence ID" value="APG25051.1"/>
    <property type="molecule type" value="Genomic_DNA"/>
</dbReference>
<evidence type="ECO:0000256" key="4">
    <source>
        <dbReference type="ARBA" id="ARBA00022642"/>
    </source>
</evidence>
<feature type="domain" description="Cytidyltransferase-like" evidence="12">
    <location>
        <begin position="5"/>
        <end position="186"/>
    </location>
</feature>
<evidence type="ECO:0000256" key="8">
    <source>
        <dbReference type="ARBA" id="ARBA00022840"/>
    </source>
</evidence>
<dbReference type="EC" id="2.7.7.18" evidence="11"/>
<evidence type="ECO:0000256" key="10">
    <source>
        <dbReference type="ARBA" id="ARBA00048721"/>
    </source>
</evidence>
<dbReference type="NCBIfam" id="TIGR00125">
    <property type="entry name" value="cyt_tran_rel"/>
    <property type="match status" value="1"/>
</dbReference>
<dbReference type="STRING" id="29542.A6070_02480"/>
<dbReference type="Pfam" id="PF01467">
    <property type="entry name" value="CTP_transf_like"/>
    <property type="match status" value="1"/>
</dbReference>
<comment type="similarity">
    <text evidence="3 11">Belongs to the NadD family.</text>
</comment>
<dbReference type="OrthoDB" id="5295945at2"/>
<protein>
    <recommendedName>
        <fullName evidence="11">Probable nicotinate-nucleotide adenylyltransferase</fullName>
        <ecNumber evidence="11">2.7.7.18</ecNumber>
    </recommendedName>
    <alternativeName>
        <fullName evidence="11">Deamido-NAD(+) diphosphorylase</fullName>
    </alternativeName>
    <alternativeName>
        <fullName evidence="11">Deamido-NAD(+) pyrophosphorylase</fullName>
    </alternativeName>
    <alternativeName>
        <fullName evidence="11">Nicotinate mononucleotide adenylyltransferase</fullName>
        <shortName evidence="11">NaMN adenylyltransferase</shortName>
    </alternativeName>
</protein>
<keyword evidence="8 11" id="KW-0067">ATP-binding</keyword>
<dbReference type="InterPro" id="IPR014729">
    <property type="entry name" value="Rossmann-like_a/b/a_fold"/>
</dbReference>
<keyword evidence="7 11" id="KW-0547">Nucleotide-binding</keyword>
<dbReference type="UniPathway" id="UPA00253">
    <property type="reaction ID" value="UER00332"/>
</dbReference>
<accession>A0A1L3GGG3</accession>
<keyword evidence="4 11" id="KW-0662">Pyridine nucleotide biosynthesis</keyword>
<evidence type="ECO:0000256" key="1">
    <source>
        <dbReference type="ARBA" id="ARBA00002324"/>
    </source>
</evidence>
<dbReference type="PANTHER" id="PTHR39321:SF3">
    <property type="entry name" value="PHOSPHOPANTETHEINE ADENYLYLTRANSFERASE"/>
    <property type="match status" value="1"/>
</dbReference>
<dbReference type="InterPro" id="IPR004821">
    <property type="entry name" value="Cyt_trans-like"/>
</dbReference>
<keyword evidence="14" id="KW-1185">Reference proteome</keyword>
<evidence type="ECO:0000256" key="6">
    <source>
        <dbReference type="ARBA" id="ARBA00022695"/>
    </source>
</evidence>
<evidence type="ECO:0000256" key="9">
    <source>
        <dbReference type="ARBA" id="ARBA00023027"/>
    </source>
</evidence>
<dbReference type="NCBIfam" id="NF000840">
    <property type="entry name" value="PRK00071.1-3"/>
    <property type="match status" value="1"/>
</dbReference>
<proteinExistence type="inferred from homology"/>
<dbReference type="GO" id="GO:0005524">
    <property type="term" value="F:ATP binding"/>
    <property type="evidence" value="ECO:0007669"/>
    <property type="project" value="UniProtKB-KW"/>
</dbReference>
<keyword evidence="5 11" id="KW-0808">Transferase</keyword>
<dbReference type="GO" id="GO:0009435">
    <property type="term" value="P:NAD+ biosynthetic process"/>
    <property type="evidence" value="ECO:0007669"/>
    <property type="project" value="UniProtKB-UniRule"/>
</dbReference>
<keyword evidence="6 11" id="KW-0548">Nucleotidyltransferase</keyword>
<dbReference type="RefSeq" id="WP_072286902.1">
    <property type="nucleotide sequence ID" value="NZ_CP015455.1"/>
</dbReference>
<dbReference type="NCBIfam" id="TIGR00482">
    <property type="entry name" value="nicotinate (nicotinamide) nucleotide adenylyltransferase"/>
    <property type="match status" value="1"/>
</dbReference>
<evidence type="ECO:0000256" key="11">
    <source>
        <dbReference type="HAMAP-Rule" id="MF_00244"/>
    </source>
</evidence>
<dbReference type="Gene3D" id="3.40.50.620">
    <property type="entry name" value="HUPs"/>
    <property type="match status" value="1"/>
</dbReference>
<evidence type="ECO:0000259" key="12">
    <source>
        <dbReference type="Pfam" id="PF01467"/>
    </source>
</evidence>
<dbReference type="GO" id="GO:0004515">
    <property type="term" value="F:nicotinate-nucleotide adenylyltransferase activity"/>
    <property type="evidence" value="ECO:0007669"/>
    <property type="project" value="UniProtKB-UniRule"/>
</dbReference>
<dbReference type="SUPFAM" id="SSF52374">
    <property type="entry name" value="Nucleotidylyl transferase"/>
    <property type="match status" value="1"/>
</dbReference>
<evidence type="ECO:0000256" key="5">
    <source>
        <dbReference type="ARBA" id="ARBA00022679"/>
    </source>
</evidence>
<gene>
    <name evidence="11" type="primary">nadD</name>
    <name evidence="13" type="ORF">A7E75_08510</name>
</gene>
<dbReference type="InterPro" id="IPR005248">
    <property type="entry name" value="NadD/NMNAT"/>
</dbReference>
<dbReference type="Proteomes" id="UP000182264">
    <property type="component" value="Chromosome"/>
</dbReference>
<name>A0A1L3GGG3_SYNAC</name>
<comment type="pathway">
    <text evidence="2 11">Cofactor biosynthesis; NAD(+) biosynthesis; deamido-NAD(+) from nicotinate D-ribonucleotide: step 1/1.</text>
</comment>
<dbReference type="AlphaFoldDB" id="A0A1L3GGG3"/>
<dbReference type="PANTHER" id="PTHR39321">
    <property type="entry name" value="NICOTINATE-NUCLEOTIDE ADENYLYLTRANSFERASE-RELATED"/>
    <property type="match status" value="1"/>
</dbReference>
<comment type="function">
    <text evidence="1 11">Catalyzes the reversible adenylation of nicotinate mononucleotide (NaMN) to nicotinic acid adenine dinucleotide (NaAD).</text>
</comment>
<evidence type="ECO:0000256" key="3">
    <source>
        <dbReference type="ARBA" id="ARBA00009014"/>
    </source>
</evidence>
<dbReference type="KEGG" id="pace:A6070_02480"/>
<evidence type="ECO:0000313" key="13">
    <source>
        <dbReference type="EMBL" id="APG25051.1"/>
    </source>
</evidence>
<sequence length="218" mass="24941">MKLGILGGTFNPVHTAHLRIAEEVRERCGLDRILFVPAATPPHKELAGAIPFADRYAMVAAAIADNPDFVATDLENRRAGKSYSVHTLELLHEEYPQDTFYFIIGMDSYRSLGIWKDFPRLFELANLVVAARPGIPCKDPLALLPVVIRDQFCYHESAHMLRHRSGNIVVFFEETYLDISSTQIRRLVSEGRSIRYLLPTAVEHYIYRHGLYHNDERF</sequence>
<evidence type="ECO:0000256" key="7">
    <source>
        <dbReference type="ARBA" id="ARBA00022741"/>
    </source>
</evidence>
<evidence type="ECO:0000313" key="14">
    <source>
        <dbReference type="Proteomes" id="UP000182264"/>
    </source>
</evidence>
<dbReference type="HAMAP" id="MF_00244">
    <property type="entry name" value="NaMN_adenylyltr"/>
    <property type="match status" value="1"/>
</dbReference>
<evidence type="ECO:0000256" key="2">
    <source>
        <dbReference type="ARBA" id="ARBA00005019"/>
    </source>
</evidence>
<dbReference type="CDD" id="cd02165">
    <property type="entry name" value="NMNAT"/>
    <property type="match status" value="1"/>
</dbReference>
<organism evidence="13 14">
    <name type="scientific">Syntrophotalea acetylenica</name>
    <name type="common">Pelobacter acetylenicus</name>
    <dbReference type="NCBI Taxonomy" id="29542"/>
    <lineage>
        <taxon>Bacteria</taxon>
        <taxon>Pseudomonadati</taxon>
        <taxon>Thermodesulfobacteriota</taxon>
        <taxon>Desulfuromonadia</taxon>
        <taxon>Desulfuromonadales</taxon>
        <taxon>Syntrophotaleaceae</taxon>
        <taxon>Syntrophotalea</taxon>
    </lineage>
</organism>
<comment type="catalytic activity">
    <reaction evidence="10 11">
        <text>nicotinate beta-D-ribonucleotide + ATP + H(+) = deamido-NAD(+) + diphosphate</text>
        <dbReference type="Rhea" id="RHEA:22860"/>
        <dbReference type="ChEBI" id="CHEBI:15378"/>
        <dbReference type="ChEBI" id="CHEBI:30616"/>
        <dbReference type="ChEBI" id="CHEBI:33019"/>
        <dbReference type="ChEBI" id="CHEBI:57502"/>
        <dbReference type="ChEBI" id="CHEBI:58437"/>
        <dbReference type="EC" id="2.7.7.18"/>
    </reaction>
</comment>